<feature type="transmembrane region" description="Helical" evidence="5">
    <location>
        <begin position="271"/>
        <end position="293"/>
    </location>
</feature>
<feature type="transmembrane region" description="Helical" evidence="5">
    <location>
        <begin position="55"/>
        <end position="73"/>
    </location>
</feature>
<dbReference type="PANTHER" id="PTHR23501:SF154">
    <property type="entry name" value="MULTIDRUG-EFFLUX TRANSPORTER RV1634-RELATED"/>
    <property type="match status" value="1"/>
</dbReference>
<sequence>MPGMSSTPAPARLVDKALVPRFALLCLGIWLNAADTLVTATIMPSVAKEIGGYQYFGWSVAAYLTGSIVAGACSGKLSIAMGLRAATAISGLVYAIGCAMSALAPEFITFIVGRLVQGLGAGAVVALCYVAISALFPQNLWPRVYGAIAGVWGAATLLGPALGGLFAAVGFWRGVFWMFVVQAVIFVGAVMVMLPGGKREEGGGRIPSLQLALLVIGVSLIGGAGVVASPRLAVILAIGGMIGMVAMLAANTRTQDRLLPKSAADLRTATGLGLLTIFACEAAVIGFTVYGPAFIQARHDASPLLAGYVTGAIAAGWTACALIFGHVPAHKDGRFVRLGAGVIALGAALSAFAVPRGNLVETSLAFVVLGAGFGLCHAFIARRTIAGAPAEEQAMASGAVPTSQLIGGAVGSAGAGAMANVLGFGHHGIDAALATSQGVLLFGAFLPLTLIGFAAAWRLGRG</sequence>
<dbReference type="Gene3D" id="1.20.1250.20">
    <property type="entry name" value="MFS general substrate transporter like domains"/>
    <property type="match status" value="2"/>
</dbReference>
<evidence type="ECO:0000313" key="7">
    <source>
        <dbReference type="EMBL" id="AAK25040.1"/>
    </source>
</evidence>
<dbReference type="PROSITE" id="PS50850">
    <property type="entry name" value="MFS"/>
    <property type="match status" value="1"/>
</dbReference>
<reference evidence="7 8" key="1">
    <citation type="journal article" date="2001" name="Proc. Natl. Acad. Sci. U.S.A.">
        <title>Complete genome sequence of Caulobacter crescentus.</title>
        <authorList>
            <person name="Nierman W.C."/>
            <person name="Feldblyum T.V."/>
            <person name="Laub M.T."/>
            <person name="Paulsen I.T."/>
            <person name="Nelson K.E."/>
            <person name="Eisen J.A."/>
            <person name="Heidelberg J.F."/>
            <person name="Alley M.R."/>
            <person name="Ohta N."/>
            <person name="Maddock J.R."/>
            <person name="Potocka I."/>
            <person name="Nelson W.C."/>
            <person name="Newton A."/>
            <person name="Stephens C."/>
            <person name="Phadke N.D."/>
            <person name="Ely B."/>
            <person name="DeBoy R.T."/>
            <person name="Dodson R.J."/>
            <person name="Durkin A.S."/>
            <person name="Gwinn M.L."/>
            <person name="Haft D.H."/>
            <person name="Kolonay J.F."/>
            <person name="Smit J."/>
            <person name="Craven M.B."/>
            <person name="Khouri H."/>
            <person name="Shetty J."/>
            <person name="Berry K."/>
            <person name="Utterback T."/>
            <person name="Tran K."/>
            <person name="Wolf A."/>
            <person name="Vamathevan J."/>
            <person name="Ermolaeva M."/>
            <person name="White O."/>
            <person name="Salzberg S.L."/>
            <person name="Venter J.C."/>
            <person name="Shapiro L."/>
            <person name="Fraser C.M."/>
        </authorList>
    </citation>
    <scope>NUCLEOTIDE SEQUENCE [LARGE SCALE GENOMIC DNA]</scope>
    <source>
        <strain evidence="8">ATCC 19089 / CB15</strain>
    </source>
</reference>
<dbReference type="SUPFAM" id="SSF103473">
    <property type="entry name" value="MFS general substrate transporter"/>
    <property type="match status" value="1"/>
</dbReference>
<gene>
    <name evidence="7" type="ordered locus">CC_3078</name>
</gene>
<dbReference type="GO" id="GO:0022857">
    <property type="term" value="F:transmembrane transporter activity"/>
    <property type="evidence" value="ECO:0007669"/>
    <property type="project" value="InterPro"/>
</dbReference>
<accession>Q9A3X3</accession>
<dbReference type="HOGENOM" id="CLU_000960_2_6_5"/>
<dbReference type="GO" id="GO:0005886">
    <property type="term" value="C:plasma membrane"/>
    <property type="evidence" value="ECO:0007669"/>
    <property type="project" value="TreeGrafter"/>
</dbReference>
<feature type="transmembrane region" description="Helical" evidence="5">
    <location>
        <begin position="175"/>
        <end position="194"/>
    </location>
</feature>
<keyword evidence="3 5" id="KW-1133">Transmembrane helix</keyword>
<evidence type="ECO:0000256" key="3">
    <source>
        <dbReference type="ARBA" id="ARBA00022989"/>
    </source>
</evidence>
<dbReference type="BioCyc" id="CAULO:CC3078-MONOMER"/>
<proteinExistence type="predicted"/>
<feature type="transmembrane region" description="Helical" evidence="5">
    <location>
        <begin position="85"/>
        <end position="104"/>
    </location>
</feature>
<dbReference type="AlphaFoldDB" id="Q9A3X3"/>
<evidence type="ECO:0000313" key="8">
    <source>
        <dbReference type="Proteomes" id="UP000001816"/>
    </source>
</evidence>
<organism evidence="7 8">
    <name type="scientific">Caulobacter vibrioides (strain ATCC 19089 / CIP 103742 / CB 15)</name>
    <name type="common">Caulobacter crescentus</name>
    <dbReference type="NCBI Taxonomy" id="190650"/>
    <lineage>
        <taxon>Bacteria</taxon>
        <taxon>Pseudomonadati</taxon>
        <taxon>Pseudomonadota</taxon>
        <taxon>Alphaproteobacteria</taxon>
        <taxon>Caulobacterales</taxon>
        <taxon>Caulobacteraceae</taxon>
        <taxon>Caulobacter</taxon>
    </lineage>
</organism>
<keyword evidence="8" id="KW-1185">Reference proteome</keyword>
<dbReference type="InterPro" id="IPR011701">
    <property type="entry name" value="MFS"/>
</dbReference>
<evidence type="ECO:0000256" key="2">
    <source>
        <dbReference type="ARBA" id="ARBA00022692"/>
    </source>
</evidence>
<name>Q9A3X3_CAUVC</name>
<dbReference type="PRINTS" id="PR01036">
    <property type="entry name" value="TCRTETB"/>
</dbReference>
<comment type="subcellular location">
    <subcellularLocation>
        <location evidence="1">Membrane</location>
        <topology evidence="1">Multi-pass membrane protein</topology>
    </subcellularLocation>
</comment>
<feature type="domain" description="Major facilitator superfamily (MFS) profile" evidence="6">
    <location>
        <begin position="21"/>
        <end position="462"/>
    </location>
</feature>
<feature type="transmembrane region" description="Helical" evidence="5">
    <location>
        <begin position="144"/>
        <end position="169"/>
    </location>
</feature>
<dbReference type="eggNOG" id="COG0477">
    <property type="taxonomic scope" value="Bacteria"/>
</dbReference>
<keyword evidence="2 5" id="KW-0812">Transmembrane</keyword>
<feature type="transmembrane region" description="Helical" evidence="5">
    <location>
        <begin position="206"/>
        <end position="226"/>
    </location>
</feature>
<feature type="transmembrane region" description="Helical" evidence="5">
    <location>
        <begin position="336"/>
        <end position="354"/>
    </location>
</feature>
<feature type="transmembrane region" description="Helical" evidence="5">
    <location>
        <begin position="439"/>
        <end position="459"/>
    </location>
</feature>
<dbReference type="InterPro" id="IPR020846">
    <property type="entry name" value="MFS_dom"/>
</dbReference>
<dbReference type="SMR" id="Q9A3X3"/>
<dbReference type="KEGG" id="ccr:CC_3078"/>
<feature type="transmembrane region" description="Helical" evidence="5">
    <location>
        <begin position="110"/>
        <end position="132"/>
    </location>
</feature>
<evidence type="ECO:0000256" key="4">
    <source>
        <dbReference type="ARBA" id="ARBA00023136"/>
    </source>
</evidence>
<protein>
    <recommendedName>
        <fullName evidence="6">Major facilitator superfamily (MFS) profile domain-containing protein</fullName>
    </recommendedName>
</protein>
<dbReference type="PATRIC" id="fig|190650.5.peg.3083"/>
<evidence type="ECO:0000259" key="6">
    <source>
        <dbReference type="PROSITE" id="PS50850"/>
    </source>
</evidence>
<dbReference type="PIR" id="D87630">
    <property type="entry name" value="D87630"/>
</dbReference>
<dbReference type="Proteomes" id="UP000001816">
    <property type="component" value="Chromosome"/>
</dbReference>
<dbReference type="EnsemblBacteria" id="AAK25040">
    <property type="protein sequence ID" value="AAK25040"/>
    <property type="gene ID" value="CC_3078"/>
</dbReference>
<evidence type="ECO:0000256" key="1">
    <source>
        <dbReference type="ARBA" id="ARBA00004141"/>
    </source>
</evidence>
<feature type="transmembrane region" description="Helical" evidence="5">
    <location>
        <begin position="22"/>
        <end position="43"/>
    </location>
</feature>
<feature type="transmembrane region" description="Helical" evidence="5">
    <location>
        <begin position="232"/>
        <end position="250"/>
    </location>
</feature>
<feature type="transmembrane region" description="Helical" evidence="5">
    <location>
        <begin position="360"/>
        <end position="380"/>
    </location>
</feature>
<evidence type="ECO:0000256" key="5">
    <source>
        <dbReference type="SAM" id="Phobius"/>
    </source>
</evidence>
<dbReference type="STRING" id="190650.CC_3078"/>
<feature type="transmembrane region" description="Helical" evidence="5">
    <location>
        <begin position="305"/>
        <end position="324"/>
    </location>
</feature>
<dbReference type="PANTHER" id="PTHR23501">
    <property type="entry name" value="MAJOR FACILITATOR SUPERFAMILY"/>
    <property type="match status" value="1"/>
</dbReference>
<dbReference type="EMBL" id="AE005673">
    <property type="protein sequence ID" value="AAK25040.1"/>
    <property type="molecule type" value="Genomic_DNA"/>
</dbReference>
<dbReference type="Pfam" id="PF07690">
    <property type="entry name" value="MFS_1"/>
    <property type="match status" value="1"/>
</dbReference>
<dbReference type="InterPro" id="IPR036259">
    <property type="entry name" value="MFS_trans_sf"/>
</dbReference>
<keyword evidence="4 5" id="KW-0472">Membrane</keyword>